<gene>
    <name evidence="2" type="ORF">GBM95_06795</name>
</gene>
<sequence>MPALTFQDFLLSAPGQLLLEWEKAAYSELTADVFGSCALQVGMPQLDTLAANRMQAHWLIDPRGDLCDPKFTLNRIVADPAQLPIQSESMDLVTLPHTLDLAKNPQQVLREAVRVLEPEGRLILTAFNSLGLWWLRQQTVKLGCRPYLPTELVPISLYRLKDWLTLLGLEVDRGIFGIYAPGFRSLKRLHAWSWLNKAGDRWMPQFSNLFLLSAVKRLPGPRIVSCESMQKLPAKIPAPGVPAASSTTHSTLLGKKL</sequence>
<accession>A0A6I1ENX8</accession>
<dbReference type="RefSeq" id="WP_152158418.1">
    <property type="nucleotide sequence ID" value="NZ_WEHX01000038.1"/>
</dbReference>
<comment type="caution">
    <text evidence="2">The sequence shown here is derived from an EMBL/GenBank/DDBJ whole genome shotgun (WGS) entry which is preliminary data.</text>
</comment>
<feature type="domain" description="Methyltransferase type 11" evidence="1">
    <location>
        <begin position="73"/>
        <end position="124"/>
    </location>
</feature>
<dbReference type="EMBL" id="WEHX01000038">
    <property type="protein sequence ID" value="KAB7659642.1"/>
    <property type="molecule type" value="Genomic_DNA"/>
</dbReference>
<dbReference type="Pfam" id="PF08241">
    <property type="entry name" value="Methyltransf_11"/>
    <property type="match status" value="1"/>
</dbReference>
<dbReference type="InterPro" id="IPR029063">
    <property type="entry name" value="SAM-dependent_MTases_sf"/>
</dbReference>
<dbReference type="GO" id="GO:0008757">
    <property type="term" value="F:S-adenosylmethionine-dependent methyltransferase activity"/>
    <property type="evidence" value="ECO:0007669"/>
    <property type="project" value="InterPro"/>
</dbReference>
<evidence type="ECO:0000313" key="3">
    <source>
        <dbReference type="Proteomes" id="UP000430564"/>
    </source>
</evidence>
<keyword evidence="2" id="KW-0489">Methyltransferase</keyword>
<organism evidence="2 3">
    <name type="scientific">Sutterella seckii</name>
    <dbReference type="NCBI Taxonomy" id="1944635"/>
    <lineage>
        <taxon>Bacteria</taxon>
        <taxon>Pseudomonadati</taxon>
        <taxon>Pseudomonadota</taxon>
        <taxon>Betaproteobacteria</taxon>
        <taxon>Burkholderiales</taxon>
        <taxon>Sutterellaceae</taxon>
        <taxon>Sutterella</taxon>
    </lineage>
</organism>
<protein>
    <submittedName>
        <fullName evidence="2">Class I SAM-dependent methyltransferase</fullName>
    </submittedName>
</protein>
<name>A0A6I1ENX8_9BURK</name>
<dbReference type="Gene3D" id="3.40.50.150">
    <property type="entry name" value="Vaccinia Virus protein VP39"/>
    <property type="match status" value="1"/>
</dbReference>
<dbReference type="AlphaFoldDB" id="A0A6I1ENX8"/>
<evidence type="ECO:0000259" key="1">
    <source>
        <dbReference type="Pfam" id="PF08241"/>
    </source>
</evidence>
<dbReference type="Proteomes" id="UP000430564">
    <property type="component" value="Unassembled WGS sequence"/>
</dbReference>
<dbReference type="OrthoDB" id="6191410at2"/>
<proteinExistence type="predicted"/>
<keyword evidence="2" id="KW-0808">Transferase</keyword>
<dbReference type="SUPFAM" id="SSF53335">
    <property type="entry name" value="S-adenosyl-L-methionine-dependent methyltransferases"/>
    <property type="match status" value="1"/>
</dbReference>
<evidence type="ECO:0000313" key="2">
    <source>
        <dbReference type="EMBL" id="KAB7659642.1"/>
    </source>
</evidence>
<dbReference type="InterPro" id="IPR013216">
    <property type="entry name" value="Methyltransf_11"/>
</dbReference>
<reference evidence="2 3" key="1">
    <citation type="submission" date="2019-10" db="EMBL/GenBank/DDBJ databases">
        <title>Genome diversity of Sutterella seckii.</title>
        <authorList>
            <person name="Chaplin A.V."/>
            <person name="Sokolova S.R."/>
            <person name="Mosin K.A."/>
            <person name="Ivanova E.L."/>
            <person name="Kochetkova T.O."/>
            <person name="Goltsov A.Y."/>
            <person name="Trofimov D.Y."/>
            <person name="Efimov B.A."/>
        </authorList>
    </citation>
    <scope>NUCLEOTIDE SEQUENCE [LARGE SCALE GENOMIC DNA]</scope>
    <source>
        <strain evidence="2 3">ASD393</strain>
    </source>
</reference>
<dbReference type="GO" id="GO:0032259">
    <property type="term" value="P:methylation"/>
    <property type="evidence" value="ECO:0007669"/>
    <property type="project" value="UniProtKB-KW"/>
</dbReference>